<dbReference type="EMBL" id="JBHMQT010000014">
    <property type="protein sequence ID" value="MFC0862477.1"/>
    <property type="molecule type" value="Genomic_DNA"/>
</dbReference>
<proteinExistence type="predicted"/>
<evidence type="ECO:0000313" key="1">
    <source>
        <dbReference type="EMBL" id="MFC0862477.1"/>
    </source>
</evidence>
<evidence type="ECO:0008006" key="3">
    <source>
        <dbReference type="Google" id="ProtNLM"/>
    </source>
</evidence>
<evidence type="ECO:0000313" key="2">
    <source>
        <dbReference type="Proteomes" id="UP001589870"/>
    </source>
</evidence>
<protein>
    <recommendedName>
        <fullName evidence="3">DUF2690 domain-containing protein</fullName>
    </recommendedName>
</protein>
<name>A0ABV6U3C6_9ACTN</name>
<comment type="caution">
    <text evidence="1">The sequence shown here is derived from an EMBL/GenBank/DDBJ whole genome shotgun (WGS) entry which is preliminary data.</text>
</comment>
<gene>
    <name evidence="1" type="ORF">ACFHYQ_09230</name>
</gene>
<dbReference type="Proteomes" id="UP001589870">
    <property type="component" value="Unassembled WGS sequence"/>
</dbReference>
<dbReference type="RefSeq" id="WP_394300687.1">
    <property type="nucleotide sequence ID" value="NZ_JBHMQT010000014.1"/>
</dbReference>
<reference evidence="1 2" key="1">
    <citation type="submission" date="2024-09" db="EMBL/GenBank/DDBJ databases">
        <authorList>
            <person name="Sun Q."/>
            <person name="Mori K."/>
        </authorList>
    </citation>
    <scope>NUCLEOTIDE SEQUENCE [LARGE SCALE GENOMIC DNA]</scope>
    <source>
        <strain evidence="1 2">TBRC 1851</strain>
    </source>
</reference>
<accession>A0ABV6U3C6</accession>
<organism evidence="1 2">
    <name type="scientific">Sphaerimonospora cavernae</name>
    <dbReference type="NCBI Taxonomy" id="1740611"/>
    <lineage>
        <taxon>Bacteria</taxon>
        <taxon>Bacillati</taxon>
        <taxon>Actinomycetota</taxon>
        <taxon>Actinomycetes</taxon>
        <taxon>Streptosporangiales</taxon>
        <taxon>Streptosporangiaceae</taxon>
        <taxon>Sphaerimonospora</taxon>
    </lineage>
</organism>
<keyword evidence="2" id="KW-1185">Reference proteome</keyword>
<sequence>MRNFVLVCEGDWPRWRERWMQAVAAVSDSGDADRQGGALVPITILLPVPVKHGQLAMDEPVGENRIAAGFALVHDESAGGRRRRAWPWAIASAAATGVAISAALMISSSSPHAVTAQVSPSAAASMPRVLDGTDPTIAGCHTDKVVLTSAPVLLQRTAQLRGRRLPAGITVGTISLLYSARCAGAWPWFYPTPGLNPDPDDTTVGQLTVEGVRPADNTKSIWKMGHIDSTYGNLLLTGMGCVRASARLDMVGQNVSATGQTDCLPRV</sequence>